<evidence type="ECO:0000259" key="4">
    <source>
        <dbReference type="Pfam" id="PF25984"/>
    </source>
</evidence>
<dbReference type="OrthoDB" id="2446145at2"/>
<dbReference type="InterPro" id="IPR058627">
    <property type="entry name" value="MdtA-like_C"/>
</dbReference>
<dbReference type="GO" id="GO:0015562">
    <property type="term" value="F:efflux transmembrane transporter activity"/>
    <property type="evidence" value="ECO:0007669"/>
    <property type="project" value="TreeGrafter"/>
</dbReference>
<dbReference type="Pfam" id="PF25984">
    <property type="entry name" value="BSH_YknX"/>
    <property type="match status" value="1"/>
</dbReference>
<evidence type="ECO:0000313" key="6">
    <source>
        <dbReference type="Proteomes" id="UP000077271"/>
    </source>
</evidence>
<dbReference type="RefSeq" id="WP_063975187.1">
    <property type="nucleotide sequence ID" value="NZ_LQWZ01000033.1"/>
</dbReference>
<protein>
    <recommendedName>
        <fullName evidence="7">RND efflux pump membrane fusion protein barrel-sandwich domain-containing protein</fullName>
    </recommendedName>
</protein>
<keyword evidence="1" id="KW-0175">Coiled coil</keyword>
<accession>A0A177KMH2</accession>
<gene>
    <name evidence="5" type="ORF">AWH48_08240</name>
</gene>
<evidence type="ECO:0000256" key="1">
    <source>
        <dbReference type="SAM" id="Coils"/>
    </source>
</evidence>
<evidence type="ECO:0000259" key="3">
    <source>
        <dbReference type="Pfam" id="PF25967"/>
    </source>
</evidence>
<sequence length="419" mass="46480">MKKIRKQVWLAASAVVIAGNLYLTFKEGSKADRTEWLHEWDRASTGDVVQSFSTEGVVVPSDEYPIYFDESIGSLKQVLVKEGDAIQPGTSLFEYSSTDIDEEIDRLTAEKEQTQQQISLIDNQLSQLRVLLSQAERKESNRQTSTNTNSTIDRDSNTTIISSGDASTTIENEILQQETEKQKLREETKKYDKLISSQEAKKSNLIVKSTNEGYVKKVDSSLNNPLLIINSSVPAVEGVFDEKQVQKAATSQRVEVTVDTTAEQFDGSLAIVSQYPEEEPSVKRQSLYPFSAQLSGIESSDLYPGLKANVNVVTAEALEAVTIPGTSILKSNQKTYAVIMNTQGKLERRLIETDLTVDGVFQVTDGVESGEAIVINPHELVMKRGPFITPINADHVKKKTFNDLSRTDKMKYILIGVLS</sequence>
<reference evidence="5 6" key="1">
    <citation type="submission" date="2016-01" db="EMBL/GenBank/DDBJ databases">
        <title>Investigation of taxonomic status of Bacillus aminovorans.</title>
        <authorList>
            <person name="Verma A."/>
            <person name="Pal Y."/>
            <person name="Krishnamurthi S."/>
        </authorList>
    </citation>
    <scope>NUCLEOTIDE SEQUENCE [LARGE SCALE GENOMIC DNA]</scope>
    <source>
        <strain evidence="5 6">DSM 4337</strain>
    </source>
</reference>
<dbReference type="GO" id="GO:1990281">
    <property type="term" value="C:efflux pump complex"/>
    <property type="evidence" value="ECO:0007669"/>
    <property type="project" value="TreeGrafter"/>
</dbReference>
<evidence type="ECO:0000256" key="2">
    <source>
        <dbReference type="SAM" id="MobiDB-lite"/>
    </source>
</evidence>
<feature type="domain" description="Multidrug resistance protein MdtA-like C-terminal permuted SH3" evidence="3">
    <location>
        <begin position="320"/>
        <end position="376"/>
    </location>
</feature>
<comment type="caution">
    <text evidence="5">The sequence shown here is derived from an EMBL/GenBank/DDBJ whole genome shotgun (WGS) entry which is preliminary data.</text>
</comment>
<evidence type="ECO:0000313" key="5">
    <source>
        <dbReference type="EMBL" id="OAH54572.1"/>
    </source>
</evidence>
<evidence type="ECO:0008006" key="7">
    <source>
        <dbReference type="Google" id="ProtNLM"/>
    </source>
</evidence>
<name>A0A177KMH2_9BACI</name>
<dbReference type="PANTHER" id="PTHR30469">
    <property type="entry name" value="MULTIDRUG RESISTANCE PROTEIN MDTA"/>
    <property type="match status" value="1"/>
</dbReference>
<feature type="coiled-coil region" evidence="1">
    <location>
        <begin position="167"/>
        <end position="201"/>
    </location>
</feature>
<feature type="domain" description="YknX-like barrel-sandwich hybrid" evidence="4">
    <location>
        <begin position="66"/>
        <end position="221"/>
    </location>
</feature>
<feature type="region of interest" description="Disordered" evidence="2">
    <location>
        <begin position="136"/>
        <end position="165"/>
    </location>
</feature>
<dbReference type="Gene3D" id="2.40.420.20">
    <property type="match status" value="1"/>
</dbReference>
<dbReference type="EMBL" id="LQWZ01000033">
    <property type="protein sequence ID" value="OAH54572.1"/>
    <property type="molecule type" value="Genomic_DNA"/>
</dbReference>
<dbReference type="AlphaFoldDB" id="A0A177KMH2"/>
<dbReference type="Pfam" id="PF25967">
    <property type="entry name" value="RND-MFP_C"/>
    <property type="match status" value="1"/>
</dbReference>
<dbReference type="InterPro" id="IPR058639">
    <property type="entry name" value="BSH_YknX-like"/>
</dbReference>
<organism evidence="5 6">
    <name type="scientific">Domibacillus aminovorans</name>
    <dbReference type="NCBI Taxonomy" id="29332"/>
    <lineage>
        <taxon>Bacteria</taxon>
        <taxon>Bacillati</taxon>
        <taxon>Bacillota</taxon>
        <taxon>Bacilli</taxon>
        <taxon>Bacillales</taxon>
        <taxon>Bacillaceae</taxon>
        <taxon>Domibacillus</taxon>
    </lineage>
</organism>
<dbReference type="Proteomes" id="UP000077271">
    <property type="component" value="Unassembled WGS sequence"/>
</dbReference>
<proteinExistence type="predicted"/>